<dbReference type="InterPro" id="IPR004118">
    <property type="entry name" value="HEV_TT_vir_Orf2/Gyrovir_Vp2_N"/>
</dbReference>
<dbReference type="Pfam" id="PF02957">
    <property type="entry name" value="TT_ORF2-like"/>
    <property type="match status" value="1"/>
</dbReference>
<evidence type="ECO:0000313" key="3">
    <source>
        <dbReference type="Proteomes" id="UP000290387"/>
    </source>
</evidence>
<keyword evidence="3" id="KW-1185">Reference proteome</keyword>
<evidence type="ECO:0000313" key="2">
    <source>
        <dbReference type="EMBL" id="AXQ65800.1"/>
    </source>
</evidence>
<feature type="domain" description="Hepatitis TT virus Orf2/Gyrovirus Vp2 N-terminal" evidence="1">
    <location>
        <begin position="14"/>
        <end position="56"/>
    </location>
</feature>
<dbReference type="GeneID" id="80527556"/>
<dbReference type="KEGG" id="vg:80527556"/>
<dbReference type="Proteomes" id="UP000290387">
    <property type="component" value="Segment"/>
</dbReference>
<accession>A0A385E235</accession>
<reference evidence="2 3" key="1">
    <citation type="submission" date="2018-07" db="EMBL/GenBank/DDBJ databases">
        <title>Uncovering a Universe of Circular DNA Viruses in Animal Metagenomes.</title>
        <authorList>
            <person name="Tisza M."/>
            <person name="Buck C."/>
            <person name="Pastrana D."/>
            <person name="Welch N."/>
            <person name="Peretti A."/>
        </authorList>
    </citation>
    <scope>NUCLEOTIDE SEQUENCE [LARGE SCALE GENOMIC DNA]</scope>
    <source>
        <strain evidence="2">Ctbf014</strain>
    </source>
</reference>
<evidence type="ECO:0000259" key="1">
    <source>
        <dbReference type="Pfam" id="PF02957"/>
    </source>
</evidence>
<dbReference type="RefSeq" id="YP_010790239.1">
    <property type="nucleotide sequence ID" value="NC_075376.1"/>
</dbReference>
<dbReference type="EMBL" id="MH648982">
    <property type="protein sequence ID" value="AXQ65800.1"/>
    <property type="molecule type" value="Genomic_DNA"/>
</dbReference>
<protein>
    <recommendedName>
        <fullName evidence="1">Hepatitis TT virus Orf2/Gyrovirus Vp2 N-terminal domain-containing protein</fullName>
    </recommendedName>
</protein>
<sequence>MSKFQKPTLYNGRGLDNQWMNNIFQSHDLFCGCNKVIEHLLDILKIQKCHHTTEEDTTVQTSGTGKEDEMPFDAEDLENLFAENTDAEG</sequence>
<name>A0A385E235_9VIRU</name>
<proteinExistence type="predicted"/>
<organism evidence="2 3">
    <name type="scientific">Anelloviridae sp</name>
    <dbReference type="NCBI Taxonomy" id="2055263"/>
    <lineage>
        <taxon>Viruses</taxon>
        <taxon>Monodnaviria</taxon>
        <taxon>Shotokuvirae</taxon>
        <taxon>Commensaviricota</taxon>
        <taxon>Cardeaviricetes</taxon>
        <taxon>Sanitavirales</taxon>
        <taxon>Anelloviridae</taxon>
    </lineage>
</organism>